<dbReference type="InterPro" id="IPR055336">
    <property type="entry name" value="At4g00755-like"/>
</dbReference>
<reference evidence="3 4" key="1">
    <citation type="journal article" date="2019" name="Sci. Rep.">
        <title>A high-quality genome of Eragrostis curvula grass provides insights into Poaceae evolution and supports new strategies to enhance forage quality.</title>
        <authorList>
            <person name="Carballo J."/>
            <person name="Santos B.A.C.M."/>
            <person name="Zappacosta D."/>
            <person name="Garbus I."/>
            <person name="Selva J.P."/>
            <person name="Gallo C.A."/>
            <person name="Diaz A."/>
            <person name="Albertini E."/>
            <person name="Caccamo M."/>
            <person name="Echenique V."/>
        </authorList>
    </citation>
    <scope>NUCLEOTIDE SEQUENCE [LARGE SCALE GENOMIC DNA]</scope>
    <source>
        <strain evidence="4">cv. Victoria</strain>
        <tissue evidence="3">Leaf</tissue>
    </source>
</reference>
<evidence type="ECO:0000259" key="2">
    <source>
        <dbReference type="Pfam" id="PF12937"/>
    </source>
</evidence>
<gene>
    <name evidence="3" type="ORF">EJB05_08258</name>
</gene>
<dbReference type="EMBL" id="RWGY01000004">
    <property type="protein sequence ID" value="TVU48617.1"/>
    <property type="molecule type" value="Genomic_DNA"/>
</dbReference>
<dbReference type="Pfam" id="PF12937">
    <property type="entry name" value="F-box-like"/>
    <property type="match status" value="1"/>
</dbReference>
<proteinExistence type="predicted"/>
<dbReference type="PANTHER" id="PTHR39741">
    <property type="entry name" value="F-BOX DOMAIN CONTAINING PROTEIN, EXPRESSED"/>
    <property type="match status" value="1"/>
</dbReference>
<dbReference type="Gene3D" id="1.20.1280.50">
    <property type="match status" value="1"/>
</dbReference>
<dbReference type="OrthoDB" id="63379at2759"/>
<protein>
    <recommendedName>
        <fullName evidence="2">F-box domain-containing protein</fullName>
    </recommendedName>
</protein>
<keyword evidence="4" id="KW-1185">Reference proteome</keyword>
<dbReference type="AlphaFoldDB" id="A0A5J9WL74"/>
<dbReference type="SUPFAM" id="SSF81383">
    <property type="entry name" value="F-box domain"/>
    <property type="match status" value="1"/>
</dbReference>
<dbReference type="InterPro" id="IPR001810">
    <property type="entry name" value="F-box_dom"/>
</dbReference>
<dbReference type="InterPro" id="IPR036047">
    <property type="entry name" value="F-box-like_dom_sf"/>
</dbReference>
<dbReference type="Proteomes" id="UP000324897">
    <property type="component" value="Chromosome 5"/>
</dbReference>
<sequence>MDAEEGGGDGWDFLDWVGLDTSACIFRLLDDPADLVRAATVSRSWRQFVIDNEFFKSVCLRICPEVANFTRAVEVTRSPAPPVSESSQDADLRARERDHRIYSCLSGALVSTTPPSADCILHCIGASSTDNFPDETIENTLEPHDRVNHRPSYWSSGGADDPDEPESLTYRLNSDLCIIDEIRIHPFKAYFQIGHPIYSSKAVRVRMGHSKLAPGSESFVTDDDENLTVIADENYVWTYTSPEFPMLQENDLQSFKLPRPALCIGGVVKIELLGRVQKQATDDRYYICVCHAEVLGRSLSPDFMVDISDPAGYSILKYLPGTRNLRAEDIMPYDAADSMEWHSLVARYRQMRHLAMMNVLLGPVQYMDEDDDGTHDDALYISSAVNVMKRSIPVVSDQLFNRKFKKENEIK</sequence>
<dbReference type="PANTHER" id="PTHR39741:SF2">
    <property type="entry name" value="F-BOX DOMAIN-CONTAINING PROTEIN"/>
    <property type="match status" value="1"/>
</dbReference>
<name>A0A5J9WL74_9POAL</name>
<evidence type="ECO:0000256" key="1">
    <source>
        <dbReference type="SAM" id="MobiDB-lite"/>
    </source>
</evidence>
<comment type="caution">
    <text evidence="3">The sequence shown here is derived from an EMBL/GenBank/DDBJ whole genome shotgun (WGS) entry which is preliminary data.</text>
</comment>
<feature type="domain" description="F-box" evidence="2">
    <location>
        <begin position="24"/>
        <end position="61"/>
    </location>
</feature>
<organism evidence="3 4">
    <name type="scientific">Eragrostis curvula</name>
    <name type="common">weeping love grass</name>
    <dbReference type="NCBI Taxonomy" id="38414"/>
    <lineage>
        <taxon>Eukaryota</taxon>
        <taxon>Viridiplantae</taxon>
        <taxon>Streptophyta</taxon>
        <taxon>Embryophyta</taxon>
        <taxon>Tracheophyta</taxon>
        <taxon>Spermatophyta</taxon>
        <taxon>Magnoliopsida</taxon>
        <taxon>Liliopsida</taxon>
        <taxon>Poales</taxon>
        <taxon>Poaceae</taxon>
        <taxon>PACMAD clade</taxon>
        <taxon>Chloridoideae</taxon>
        <taxon>Eragrostideae</taxon>
        <taxon>Eragrostidinae</taxon>
        <taxon>Eragrostis</taxon>
    </lineage>
</organism>
<dbReference type="Gramene" id="TVU48617">
    <property type="protein sequence ID" value="TVU48617"/>
    <property type="gene ID" value="EJB05_08258"/>
</dbReference>
<accession>A0A5J9WL74</accession>
<evidence type="ECO:0000313" key="3">
    <source>
        <dbReference type="EMBL" id="TVU48617.1"/>
    </source>
</evidence>
<evidence type="ECO:0000313" key="4">
    <source>
        <dbReference type="Proteomes" id="UP000324897"/>
    </source>
</evidence>
<feature type="region of interest" description="Disordered" evidence="1">
    <location>
        <begin position="145"/>
        <end position="164"/>
    </location>
</feature>